<dbReference type="Pfam" id="PF01905">
    <property type="entry name" value="DevR"/>
    <property type="match status" value="1"/>
</dbReference>
<dbReference type="eggNOG" id="arCOG03617">
    <property type="taxonomic scope" value="Archaea"/>
</dbReference>
<dbReference type="AlphaFoldDB" id="A8M9C7"/>
<protein>
    <submittedName>
        <fullName evidence="4">CRISPR-associated autoregulator, DevR family</fullName>
    </submittedName>
</protein>
<reference evidence="4 5" key="1">
    <citation type="submission" date="2007-10" db="EMBL/GenBank/DDBJ databases">
        <title>Complete sequence of Caldivirga maquilingensis IC-167.</title>
        <authorList>
            <consortium name="US DOE Joint Genome Institute"/>
            <person name="Copeland A."/>
            <person name="Lucas S."/>
            <person name="Lapidus A."/>
            <person name="Barry K."/>
            <person name="Glavina del Rio T."/>
            <person name="Dalin E."/>
            <person name="Tice H."/>
            <person name="Pitluck S."/>
            <person name="Saunders E."/>
            <person name="Brettin T."/>
            <person name="Bruce D."/>
            <person name="Detter J.C."/>
            <person name="Han C."/>
            <person name="Schmutz J."/>
            <person name="Larimer F."/>
            <person name="Land M."/>
            <person name="Hauser L."/>
            <person name="Kyrpides N."/>
            <person name="Ivanova N."/>
            <person name="Biddle J.F."/>
            <person name="Zhang Z."/>
            <person name="Fitz-Gibbon S.T."/>
            <person name="Lowe T.M."/>
            <person name="Saltikov C."/>
            <person name="House C.H."/>
            <person name="Richardson P."/>
        </authorList>
    </citation>
    <scope>NUCLEOTIDE SEQUENCE [LARGE SCALE GENOMIC DNA]</scope>
    <source>
        <strain evidence="5">ATCC 700844 / DSM 13496 / JCM 10307 / IC-167</strain>
    </source>
</reference>
<dbReference type="GeneID" id="5708610"/>
<proteinExistence type="predicted"/>
<feature type="region of interest" description="Disordered" evidence="3">
    <location>
        <begin position="138"/>
        <end position="162"/>
    </location>
</feature>
<dbReference type="PANTHER" id="PTHR37459:SF1">
    <property type="entry name" value="CRISPR-ASSOCIATED PROTEIN CAS7_CST2_DEVR"/>
    <property type="match status" value="1"/>
</dbReference>
<sequence length="389" mass="44384">MVFVSMGFRFRVQAEAMNMVESWGNYTRHRIIPVIKRVRTKNGVIKYKVQYAPAVSGQSINYAFMKVLTNLAIERNLPVCDECKRYELIGGFPKRPEIEDNEEKKLINESFGYLKVEGKRVLECVVEDITGFMAVTETERGGKRRTKKEKNPEKETDRTEKGAGVKRTAKVWFSYLLPDPNSDFSVGPQFHVRFNRENPDEQAVIQVESGSAIYTLYTFIDVDGIGAYYERANDRYVLKYVNNRRERIKLVFDALMLTLSGLLGAKQSRYLSIRESLSGIAVVSKVPFMVSPVVFGYDYVQDTVDRAKIISKVIVETSTGTGSQQDASSESTTSVIKIFYYDREGIHPKESKPEKKESETYKEPIEINEVSGPEDMINKVKETVLNMLK</sequence>
<dbReference type="HOGENOM" id="CLU_054331_0_0_2"/>
<dbReference type="InterPro" id="IPR052681">
    <property type="entry name" value="CRISPR-Cas7/Cst2/DevR"/>
</dbReference>
<dbReference type="STRING" id="397948.Cmaq_1522"/>
<dbReference type="Proteomes" id="UP000001137">
    <property type="component" value="Chromosome"/>
</dbReference>
<gene>
    <name evidence="4" type="ordered locus">Cmaq_1522</name>
</gene>
<dbReference type="EMBL" id="CP000852">
    <property type="protein sequence ID" value="ABW02346.1"/>
    <property type="molecule type" value="Genomic_DNA"/>
</dbReference>
<dbReference type="OrthoDB" id="97643at2157"/>
<name>A8M9C7_CALMQ</name>
<evidence type="ECO:0000313" key="4">
    <source>
        <dbReference type="EMBL" id="ABW02346.1"/>
    </source>
</evidence>
<dbReference type="KEGG" id="cma:Cmaq_1522"/>
<evidence type="ECO:0000256" key="2">
    <source>
        <dbReference type="ARBA" id="ARBA00025626"/>
    </source>
</evidence>
<dbReference type="NCBIfam" id="TIGR01875">
    <property type="entry name" value="cas_MJ0381"/>
    <property type="match status" value="1"/>
</dbReference>
<keyword evidence="1" id="KW-0051">Antiviral defense</keyword>
<comment type="function">
    <text evidence="2">CRISPR (clustered regularly interspaced short palindromic repeat) is an adaptive immune system that provides protection against mobile genetic elements (viruses, transposable elements and conjugative plasmids). CRISPR clusters contain spacers, sequences complementary to antecedent mobile elements, and target invading nucleic acids. CRISPR clusters are transcribed and processed into CRISPR RNA (crRNA).</text>
</comment>
<keyword evidence="5" id="KW-1185">Reference proteome</keyword>
<evidence type="ECO:0000256" key="1">
    <source>
        <dbReference type="ARBA" id="ARBA00023118"/>
    </source>
</evidence>
<feature type="compositionally biased region" description="Basic and acidic residues" evidence="3">
    <location>
        <begin position="149"/>
        <end position="162"/>
    </location>
</feature>
<dbReference type="InterPro" id="IPR010154">
    <property type="entry name" value="CRISPR-assoc_Cas7/Cst2/DevR"/>
</dbReference>
<evidence type="ECO:0000256" key="3">
    <source>
        <dbReference type="SAM" id="MobiDB-lite"/>
    </source>
</evidence>
<accession>A8M9C7</accession>
<dbReference type="RefSeq" id="WP_012186565.1">
    <property type="nucleotide sequence ID" value="NC_009954.1"/>
</dbReference>
<dbReference type="GO" id="GO:0051607">
    <property type="term" value="P:defense response to virus"/>
    <property type="evidence" value="ECO:0007669"/>
    <property type="project" value="UniProtKB-KW"/>
</dbReference>
<evidence type="ECO:0000313" key="5">
    <source>
        <dbReference type="Proteomes" id="UP000001137"/>
    </source>
</evidence>
<dbReference type="PANTHER" id="PTHR37459">
    <property type="match status" value="1"/>
</dbReference>
<organism evidence="4 5">
    <name type="scientific">Caldivirga maquilingensis (strain ATCC 700844 / DSM 13496 / JCM 10307 / IC-167)</name>
    <dbReference type="NCBI Taxonomy" id="397948"/>
    <lineage>
        <taxon>Archaea</taxon>
        <taxon>Thermoproteota</taxon>
        <taxon>Thermoprotei</taxon>
        <taxon>Thermoproteales</taxon>
        <taxon>Thermoproteaceae</taxon>
        <taxon>Caldivirga</taxon>
    </lineage>
</organism>